<feature type="region of interest" description="Disordered" evidence="1">
    <location>
        <begin position="57"/>
        <end position="107"/>
    </location>
</feature>
<proteinExistence type="predicted"/>
<sequence>MPPKLKAEFFPLLNLPIYPTSQKHGFRQDQEKSDHVCTSLSSQVPFLIIYFLRPPTAATQSPPKKTRSAKTAATIPEEPDQMDVAGELSDKGPSTPSAWSSSDQGDSDAVALKCPTKETATGDAAEACPLTVIENPVATPTNFANAVAGNQVVPEMIAIIGAPANQATPIAVTNPGALAPPLQNGNQAVPNDIHMLPVGMVNAGVAAVQHGMPNVGGNPIALESQPDKVTAQSHPILAPILERVNKALRNPKNIGIATGIQWSEHSPVYLAAPRAVKTHFWFYGTFVMSTLHKDGAWGVKIQFLLMRDAVRANDILANMSRPAKVVSEDKIPYLWMNYRNFEVKSSPPPLYDCIESGNKANRKALDFKTLKLNDVVLVEAAVRRFLPSDAPKVGINQWTRWNVSFEISAMNLIARSEGEVEEADDDF</sequence>
<gene>
    <name evidence="2" type="ORF">NLI96_g6810</name>
</gene>
<evidence type="ECO:0000313" key="3">
    <source>
        <dbReference type="Proteomes" id="UP001212997"/>
    </source>
</evidence>
<dbReference type="Proteomes" id="UP001212997">
    <property type="component" value="Unassembled WGS sequence"/>
</dbReference>
<evidence type="ECO:0000313" key="2">
    <source>
        <dbReference type="EMBL" id="KAJ3482705.1"/>
    </source>
</evidence>
<reference evidence="2" key="1">
    <citation type="submission" date="2022-07" db="EMBL/GenBank/DDBJ databases">
        <title>Genome Sequence of Physisporinus lineatus.</title>
        <authorList>
            <person name="Buettner E."/>
        </authorList>
    </citation>
    <scope>NUCLEOTIDE SEQUENCE</scope>
    <source>
        <strain evidence="2">VT162</strain>
    </source>
</reference>
<name>A0AAD5V090_9APHY</name>
<protein>
    <submittedName>
        <fullName evidence="2">Uncharacterized protein</fullName>
    </submittedName>
</protein>
<dbReference type="EMBL" id="JANAWD010000261">
    <property type="protein sequence ID" value="KAJ3482705.1"/>
    <property type="molecule type" value="Genomic_DNA"/>
</dbReference>
<comment type="caution">
    <text evidence="2">The sequence shown here is derived from an EMBL/GenBank/DDBJ whole genome shotgun (WGS) entry which is preliminary data.</text>
</comment>
<accession>A0AAD5V090</accession>
<keyword evidence="3" id="KW-1185">Reference proteome</keyword>
<dbReference type="AlphaFoldDB" id="A0AAD5V090"/>
<evidence type="ECO:0000256" key="1">
    <source>
        <dbReference type="SAM" id="MobiDB-lite"/>
    </source>
</evidence>
<feature type="compositionally biased region" description="Polar residues" evidence="1">
    <location>
        <begin position="92"/>
        <end position="104"/>
    </location>
</feature>
<organism evidence="2 3">
    <name type="scientific">Meripilus lineatus</name>
    <dbReference type="NCBI Taxonomy" id="2056292"/>
    <lineage>
        <taxon>Eukaryota</taxon>
        <taxon>Fungi</taxon>
        <taxon>Dikarya</taxon>
        <taxon>Basidiomycota</taxon>
        <taxon>Agaricomycotina</taxon>
        <taxon>Agaricomycetes</taxon>
        <taxon>Polyporales</taxon>
        <taxon>Meripilaceae</taxon>
        <taxon>Meripilus</taxon>
    </lineage>
</organism>